<dbReference type="OrthoDB" id="1888829at2759"/>
<dbReference type="SMR" id="A0A3B6NSQ4"/>
<accession>A0A3B6NSQ4</accession>
<dbReference type="PANTHER" id="PTHR32011:SF4">
    <property type="entry name" value="OS09G0456700 PROTEIN"/>
    <property type="match status" value="1"/>
</dbReference>
<dbReference type="OMA" id="FNDTRCQ"/>
<dbReference type="Gramene" id="TraesCS6A03G0830100.1">
    <property type="protein sequence ID" value="TraesCS6A03G0830100.1.CDS1"/>
    <property type="gene ID" value="TraesCS6A03G0830100"/>
</dbReference>
<proteinExistence type="predicted"/>
<dbReference type="Gramene" id="TraesJUL6A03G03408680.1">
    <property type="protein sequence ID" value="TraesJUL6A03G03408680.1.CDS1"/>
    <property type="gene ID" value="TraesJUL6A03G03408680"/>
</dbReference>
<evidence type="ECO:0000313" key="1">
    <source>
        <dbReference type="EnsemblPlants" id="TraesCS6A02G320600.1.cds1"/>
    </source>
</evidence>
<dbReference type="Gramene" id="TraesCS6A02G320600.1">
    <property type="protein sequence ID" value="TraesCS6A02G320600.1.cds1"/>
    <property type="gene ID" value="TraesCS6A02G320600"/>
</dbReference>
<name>A0A3B6NSQ4_WHEAT</name>
<reference evidence="1" key="2">
    <citation type="submission" date="2018-10" db="UniProtKB">
        <authorList>
            <consortium name="EnsemblPlants"/>
        </authorList>
    </citation>
    <scope>IDENTIFICATION</scope>
</reference>
<keyword evidence="2" id="KW-1185">Reference proteome</keyword>
<dbReference type="Gramene" id="TraesMAC6A03G03381470.1">
    <property type="protein sequence ID" value="TraesMAC6A03G03381470.1.CDS1"/>
    <property type="gene ID" value="TraesMAC6A03G03381470"/>
</dbReference>
<dbReference type="EnsemblPlants" id="TraesCS6A02G320600.1">
    <property type="protein sequence ID" value="TraesCS6A02G320600.1.cds1"/>
    <property type="gene ID" value="TraesCS6A02G320600"/>
</dbReference>
<dbReference type="Gramene" id="TraesARI6A03G03339210.1">
    <property type="protein sequence ID" value="TraesARI6A03G03339210.1.CDS1"/>
    <property type="gene ID" value="TraesARI6A03G03339210"/>
</dbReference>
<dbReference type="Gramene" id="TraesCLE_scaffold_031080_01G000200.1">
    <property type="protein sequence ID" value="TraesCLE_scaffold_031080_01G000200.1"/>
    <property type="gene ID" value="TraesCLE_scaffold_031080_01G000200"/>
</dbReference>
<dbReference type="Gramene" id="TraesLAC6A03G03338970.1">
    <property type="protein sequence ID" value="TraesLAC6A03G03338970.1.CDS1"/>
    <property type="gene ID" value="TraesLAC6A03G03338970"/>
</dbReference>
<evidence type="ECO:0000313" key="2">
    <source>
        <dbReference type="Proteomes" id="UP000019116"/>
    </source>
</evidence>
<reference evidence="1" key="1">
    <citation type="submission" date="2018-08" db="EMBL/GenBank/DDBJ databases">
        <authorList>
            <person name="Rossello M."/>
        </authorList>
    </citation>
    <scope>NUCLEOTIDE SEQUENCE [LARGE SCALE GENOMIC DNA]</scope>
    <source>
        <strain evidence="1">cv. Chinese Spring</strain>
    </source>
</reference>
<dbReference type="AlphaFoldDB" id="A0A3B6NSQ4"/>
<dbReference type="Gramene" id="TraesROB_scaffold_079753_01G000300.1">
    <property type="protein sequence ID" value="TraesROB_scaffold_079753_01G000300.1"/>
    <property type="gene ID" value="TraesROB_scaffold_079753_01G000300"/>
</dbReference>
<dbReference type="Proteomes" id="UP000019116">
    <property type="component" value="Chromosome 6A"/>
</dbReference>
<dbReference type="Gramene" id="TraesNOR6A03G03415810.1">
    <property type="protein sequence ID" value="TraesNOR6A03G03415810.1.CDS1"/>
    <property type="gene ID" value="TraesNOR6A03G03415810"/>
</dbReference>
<sequence>MPRWVDNYLDKLGSVLKKGGWRDREVDEMVEVAASGMFDGEEAPPAADAEAVLDTLLLKTDRCSESLRRAGRGHGHGHRELVVGTMGSGSSGALKVFNDTRCQT</sequence>
<protein>
    <submittedName>
        <fullName evidence="1">Uncharacterized protein</fullName>
    </submittedName>
</protein>
<dbReference type="PANTHER" id="PTHR32011">
    <property type="entry name" value="OS08G0472400 PROTEIN"/>
    <property type="match status" value="1"/>
</dbReference>
<dbReference type="Gramene" id="TraesRN6A0100810700.1">
    <property type="protein sequence ID" value="TraesRN6A0100810700.1"/>
    <property type="gene ID" value="TraesRN6A0100810700"/>
</dbReference>
<dbReference type="Gramene" id="TraesSTA6A03G03372720.1">
    <property type="protein sequence ID" value="TraesSTA6A03G03372720.1.CDS1"/>
    <property type="gene ID" value="TraesSTA6A03G03372720"/>
</dbReference>
<dbReference type="Gramene" id="TraesCAD_scaffold_111322_01G000200.1">
    <property type="protein sequence ID" value="TraesCAD_scaffold_111322_01G000200.1"/>
    <property type="gene ID" value="TraesCAD_scaffold_111322_01G000200"/>
</dbReference>
<organism evidence="1">
    <name type="scientific">Triticum aestivum</name>
    <name type="common">Wheat</name>
    <dbReference type="NCBI Taxonomy" id="4565"/>
    <lineage>
        <taxon>Eukaryota</taxon>
        <taxon>Viridiplantae</taxon>
        <taxon>Streptophyta</taxon>
        <taxon>Embryophyta</taxon>
        <taxon>Tracheophyta</taxon>
        <taxon>Spermatophyta</taxon>
        <taxon>Magnoliopsida</taxon>
        <taxon>Liliopsida</taxon>
        <taxon>Poales</taxon>
        <taxon>Poaceae</taxon>
        <taxon>BOP clade</taxon>
        <taxon>Pooideae</taxon>
        <taxon>Triticodae</taxon>
        <taxon>Triticeae</taxon>
        <taxon>Triticinae</taxon>
        <taxon>Triticum</taxon>
    </lineage>
</organism>